<organism evidence="5 6">
    <name type="scientific">Novosphingobium endophyticum</name>
    <dbReference type="NCBI Taxonomy" id="1955250"/>
    <lineage>
        <taxon>Bacteria</taxon>
        <taxon>Pseudomonadati</taxon>
        <taxon>Pseudomonadota</taxon>
        <taxon>Alphaproteobacteria</taxon>
        <taxon>Sphingomonadales</taxon>
        <taxon>Sphingomonadaceae</taxon>
        <taxon>Novosphingobium</taxon>
    </lineage>
</organism>
<evidence type="ECO:0000313" key="5">
    <source>
        <dbReference type="EMBL" id="GGC13105.1"/>
    </source>
</evidence>
<reference evidence="5" key="2">
    <citation type="submission" date="2020-09" db="EMBL/GenBank/DDBJ databases">
        <authorList>
            <person name="Sun Q."/>
            <person name="Zhou Y."/>
        </authorList>
    </citation>
    <scope>NUCLEOTIDE SEQUENCE</scope>
    <source>
        <strain evidence="5">CGMCC 1.15095</strain>
    </source>
</reference>
<dbReference type="SUPFAM" id="SSF63829">
    <property type="entry name" value="Calcium-dependent phosphotriesterase"/>
    <property type="match status" value="1"/>
</dbReference>
<sequence length="289" mass="31127">MKITKLPAPECKGGESPMWDAERGELHYIDNAGSKVHSFNPDTGATRTLEMPSVITTLVLRRGGSAVVTLRSGIHFLDLDTGALELIDPLPDPPPYVYNDGKVDSRGRFLIGGSTANFAAPTPDGGLFRLDPDRTVTRLDAGIHFSNSPCWSPDEKTFYFSDSWVDTTFAYDYDIETGAVSNRRPFVTTRALGGLPDGATVDVDGLFWVAVYQGGKIAAYRPDGALERAIDMPVKLVSSVAFGGPDLDRLFVTTIAHGTQGEPAEDGAGALYVIDGLGFRGRLEHRFAG</sequence>
<evidence type="ECO:0000313" key="6">
    <source>
        <dbReference type="Proteomes" id="UP000608154"/>
    </source>
</evidence>
<dbReference type="InterPro" id="IPR005511">
    <property type="entry name" value="SMP-30"/>
</dbReference>
<evidence type="ECO:0000259" key="4">
    <source>
        <dbReference type="Pfam" id="PF08450"/>
    </source>
</evidence>
<dbReference type="PRINTS" id="PR01790">
    <property type="entry name" value="SMP30FAMILY"/>
</dbReference>
<dbReference type="GO" id="GO:0019853">
    <property type="term" value="P:L-ascorbic acid biosynthetic process"/>
    <property type="evidence" value="ECO:0007669"/>
    <property type="project" value="TreeGrafter"/>
</dbReference>
<keyword evidence="3" id="KW-0479">Metal-binding</keyword>
<dbReference type="Pfam" id="PF08450">
    <property type="entry name" value="SGL"/>
    <property type="match status" value="1"/>
</dbReference>
<feature type="binding site" evidence="3">
    <location>
        <position position="99"/>
    </location>
    <ligand>
        <name>substrate</name>
    </ligand>
</feature>
<comment type="caution">
    <text evidence="5">The sequence shown here is derived from an EMBL/GenBank/DDBJ whole genome shotgun (WGS) entry which is preliminary data.</text>
</comment>
<comment type="cofactor">
    <cofactor evidence="3">
        <name>Zn(2+)</name>
        <dbReference type="ChEBI" id="CHEBI:29105"/>
    </cofactor>
    <text evidence="3">Binds 1 divalent metal cation per subunit.</text>
</comment>
<dbReference type="Proteomes" id="UP000608154">
    <property type="component" value="Unassembled WGS sequence"/>
</dbReference>
<name>A0A916TUZ4_9SPHN</name>
<reference evidence="5" key="1">
    <citation type="journal article" date="2014" name="Int. J. Syst. Evol. Microbiol.">
        <title>Complete genome sequence of Corynebacterium casei LMG S-19264T (=DSM 44701T), isolated from a smear-ripened cheese.</title>
        <authorList>
            <consortium name="US DOE Joint Genome Institute (JGI-PGF)"/>
            <person name="Walter F."/>
            <person name="Albersmeier A."/>
            <person name="Kalinowski J."/>
            <person name="Ruckert C."/>
        </authorList>
    </citation>
    <scope>NUCLEOTIDE SEQUENCE</scope>
    <source>
        <strain evidence="5">CGMCC 1.15095</strain>
    </source>
</reference>
<dbReference type="PANTHER" id="PTHR10907:SF47">
    <property type="entry name" value="REGUCALCIN"/>
    <property type="match status" value="1"/>
</dbReference>
<dbReference type="GO" id="GO:0005509">
    <property type="term" value="F:calcium ion binding"/>
    <property type="evidence" value="ECO:0007669"/>
    <property type="project" value="TreeGrafter"/>
</dbReference>
<feature type="binding site" evidence="3">
    <location>
        <position position="197"/>
    </location>
    <ligand>
        <name>a divalent metal cation</name>
        <dbReference type="ChEBI" id="CHEBI:60240"/>
    </ligand>
</feature>
<dbReference type="AlphaFoldDB" id="A0A916TUZ4"/>
<dbReference type="RefSeq" id="WP_188772853.1">
    <property type="nucleotide sequence ID" value="NZ_BMHK01000036.1"/>
</dbReference>
<dbReference type="EMBL" id="BMHK01000036">
    <property type="protein sequence ID" value="GGC13105.1"/>
    <property type="molecule type" value="Genomic_DNA"/>
</dbReference>
<feature type="domain" description="SMP-30/Gluconolactonase/LRE-like region" evidence="4">
    <location>
        <begin position="14"/>
        <end position="255"/>
    </location>
</feature>
<dbReference type="PANTHER" id="PTHR10907">
    <property type="entry name" value="REGUCALCIN"/>
    <property type="match status" value="1"/>
</dbReference>
<dbReference type="GO" id="GO:0004341">
    <property type="term" value="F:gluconolactonase activity"/>
    <property type="evidence" value="ECO:0007669"/>
    <property type="project" value="TreeGrafter"/>
</dbReference>
<accession>A0A916TUZ4</accession>
<dbReference type="InterPro" id="IPR011042">
    <property type="entry name" value="6-blade_b-propeller_TolB-like"/>
</dbReference>
<proteinExistence type="inferred from homology"/>
<dbReference type="InterPro" id="IPR013658">
    <property type="entry name" value="SGL"/>
</dbReference>
<keyword evidence="6" id="KW-1185">Reference proteome</keyword>
<dbReference type="Gene3D" id="2.120.10.30">
    <property type="entry name" value="TolB, C-terminal domain"/>
    <property type="match status" value="1"/>
</dbReference>
<feature type="binding site" evidence="3">
    <location>
        <position position="15"/>
    </location>
    <ligand>
        <name>a divalent metal cation</name>
        <dbReference type="ChEBI" id="CHEBI:60240"/>
    </ligand>
</feature>
<keyword evidence="3" id="KW-0862">Zinc</keyword>
<evidence type="ECO:0000256" key="1">
    <source>
        <dbReference type="ARBA" id="ARBA00008853"/>
    </source>
</evidence>
<protein>
    <submittedName>
        <fullName evidence="5">Calcium-binding protein</fullName>
    </submittedName>
</protein>
<feature type="active site" description="Proton donor/acceptor" evidence="2">
    <location>
        <position position="197"/>
    </location>
</feature>
<comment type="similarity">
    <text evidence="1">Belongs to the SMP-30/CGR1 family.</text>
</comment>
<feature type="binding site" evidence="3">
    <location>
        <position position="147"/>
    </location>
    <ligand>
        <name>a divalent metal cation</name>
        <dbReference type="ChEBI" id="CHEBI:60240"/>
    </ligand>
</feature>
<evidence type="ECO:0000256" key="2">
    <source>
        <dbReference type="PIRSR" id="PIRSR605511-1"/>
    </source>
</evidence>
<evidence type="ECO:0000256" key="3">
    <source>
        <dbReference type="PIRSR" id="PIRSR605511-2"/>
    </source>
</evidence>
<gene>
    <name evidence="5" type="ORF">GCM10011494_34950</name>
</gene>